<dbReference type="EMBL" id="KN822958">
    <property type="protein sequence ID" value="KIO32012.1"/>
    <property type="molecule type" value="Genomic_DNA"/>
</dbReference>
<sequence>MQGIVRRPPQNSPILDLPDDVTYNIFLACRHDDPQNLQAIALAVCSQWRDTALSFPTLWSTINLDESLQNQQVVRKIETQLKRAQMTRLDIHIFESAIHQPETRSMLQITKLIFPSVQRWRSLVIERSVPDAALQVLFDSLAKASAPQLEKLAIEPGPFKWHSEMETEWKFQASSSSLPNLRCLHLSRCTFDWNADIFNNLVKLEVRGHSLLKMDRDELVTLIRDLIVRSPRLRSLVIPGNFWRNQTIHPDRSPPTHPQEIITHNTIQCLRIPLYGEVADALLHSVKMPSLEQVTADTVYYILPFSFPTLAHVNPLPNLRLIRISGYENFRAPSAQESAALPLALRAMCSLELLEFQNLDLTGNTYWLPDLLVWLPRLKGLMLDSCPGLLDSAIKEMVQRCSSPKRLTLMLSSTVEFDGKSREAWKDSMKELYVFLSSRLKEVFIWM</sequence>
<dbReference type="SUPFAM" id="SSF81383">
    <property type="entry name" value="F-box domain"/>
    <property type="match status" value="1"/>
</dbReference>
<evidence type="ECO:0000313" key="2">
    <source>
        <dbReference type="Proteomes" id="UP000054248"/>
    </source>
</evidence>
<reference evidence="2" key="2">
    <citation type="submission" date="2015-01" db="EMBL/GenBank/DDBJ databases">
        <title>Evolutionary Origins and Diversification of the Mycorrhizal Mutualists.</title>
        <authorList>
            <consortium name="DOE Joint Genome Institute"/>
            <consortium name="Mycorrhizal Genomics Consortium"/>
            <person name="Kohler A."/>
            <person name="Kuo A."/>
            <person name="Nagy L.G."/>
            <person name="Floudas D."/>
            <person name="Copeland A."/>
            <person name="Barry K.W."/>
            <person name="Cichocki N."/>
            <person name="Veneault-Fourrey C."/>
            <person name="LaButti K."/>
            <person name="Lindquist E.A."/>
            <person name="Lipzen A."/>
            <person name="Lundell T."/>
            <person name="Morin E."/>
            <person name="Murat C."/>
            <person name="Riley R."/>
            <person name="Ohm R."/>
            <person name="Sun H."/>
            <person name="Tunlid A."/>
            <person name="Henrissat B."/>
            <person name="Grigoriev I.V."/>
            <person name="Hibbett D.S."/>
            <person name="Martin F."/>
        </authorList>
    </citation>
    <scope>NUCLEOTIDE SEQUENCE [LARGE SCALE GENOMIC DNA]</scope>
    <source>
        <strain evidence="2">MUT 4182</strain>
    </source>
</reference>
<dbReference type="InterPro" id="IPR036047">
    <property type="entry name" value="F-box-like_dom_sf"/>
</dbReference>
<name>A0A0C3ME19_9AGAM</name>
<gene>
    <name evidence="1" type="ORF">M407DRAFT_216525</name>
</gene>
<organism evidence="1 2">
    <name type="scientific">Tulasnella calospora MUT 4182</name>
    <dbReference type="NCBI Taxonomy" id="1051891"/>
    <lineage>
        <taxon>Eukaryota</taxon>
        <taxon>Fungi</taxon>
        <taxon>Dikarya</taxon>
        <taxon>Basidiomycota</taxon>
        <taxon>Agaricomycotina</taxon>
        <taxon>Agaricomycetes</taxon>
        <taxon>Cantharellales</taxon>
        <taxon>Tulasnellaceae</taxon>
        <taxon>Tulasnella</taxon>
    </lineage>
</organism>
<dbReference type="PANTHER" id="PTHR38926">
    <property type="entry name" value="F-BOX DOMAIN CONTAINING PROTEIN, EXPRESSED"/>
    <property type="match status" value="1"/>
</dbReference>
<dbReference type="OrthoDB" id="2269034at2759"/>
<evidence type="ECO:0000313" key="1">
    <source>
        <dbReference type="EMBL" id="KIO32012.1"/>
    </source>
</evidence>
<dbReference type="HOGENOM" id="CLU_612802_0_0_1"/>
<dbReference type="Gene3D" id="3.80.10.10">
    <property type="entry name" value="Ribonuclease Inhibitor"/>
    <property type="match status" value="1"/>
</dbReference>
<dbReference type="SUPFAM" id="SSF52047">
    <property type="entry name" value="RNI-like"/>
    <property type="match status" value="1"/>
</dbReference>
<accession>A0A0C3ME19</accession>
<dbReference type="AlphaFoldDB" id="A0A0C3ME19"/>
<proteinExistence type="predicted"/>
<protein>
    <submittedName>
        <fullName evidence="1">Uncharacterized protein</fullName>
    </submittedName>
</protein>
<reference evidence="1 2" key="1">
    <citation type="submission" date="2014-04" db="EMBL/GenBank/DDBJ databases">
        <authorList>
            <consortium name="DOE Joint Genome Institute"/>
            <person name="Kuo A."/>
            <person name="Girlanda M."/>
            <person name="Perotto S."/>
            <person name="Kohler A."/>
            <person name="Nagy L.G."/>
            <person name="Floudas D."/>
            <person name="Copeland A."/>
            <person name="Barry K.W."/>
            <person name="Cichocki N."/>
            <person name="Veneault-Fourrey C."/>
            <person name="LaButti K."/>
            <person name="Lindquist E.A."/>
            <person name="Lipzen A."/>
            <person name="Lundell T."/>
            <person name="Morin E."/>
            <person name="Murat C."/>
            <person name="Sun H."/>
            <person name="Tunlid A."/>
            <person name="Henrissat B."/>
            <person name="Grigoriev I.V."/>
            <person name="Hibbett D.S."/>
            <person name="Martin F."/>
            <person name="Nordberg H.P."/>
            <person name="Cantor M.N."/>
            <person name="Hua S.X."/>
        </authorList>
    </citation>
    <scope>NUCLEOTIDE SEQUENCE [LARGE SCALE GENOMIC DNA]</scope>
    <source>
        <strain evidence="1 2">MUT 4182</strain>
    </source>
</reference>
<dbReference type="PANTHER" id="PTHR38926:SF72">
    <property type="entry name" value="IM:7136021-RELATED"/>
    <property type="match status" value="1"/>
</dbReference>
<keyword evidence="2" id="KW-1185">Reference proteome</keyword>
<dbReference type="Proteomes" id="UP000054248">
    <property type="component" value="Unassembled WGS sequence"/>
</dbReference>
<dbReference type="InterPro" id="IPR032675">
    <property type="entry name" value="LRR_dom_sf"/>
</dbReference>